<accession>A0A254N8L6</accession>
<organism evidence="2 3">
    <name type="scientific">Roseateles puraquae</name>
    <dbReference type="NCBI Taxonomy" id="431059"/>
    <lineage>
        <taxon>Bacteria</taxon>
        <taxon>Pseudomonadati</taxon>
        <taxon>Pseudomonadota</taxon>
        <taxon>Betaproteobacteria</taxon>
        <taxon>Burkholderiales</taxon>
        <taxon>Sphaerotilaceae</taxon>
        <taxon>Roseateles</taxon>
    </lineage>
</organism>
<evidence type="ECO:0000313" key="2">
    <source>
        <dbReference type="EMBL" id="OWR00691.1"/>
    </source>
</evidence>
<dbReference type="PANTHER" id="PTHR33361:SF2">
    <property type="entry name" value="DUF885 DOMAIN-CONTAINING PROTEIN"/>
    <property type="match status" value="1"/>
</dbReference>
<comment type="caution">
    <text evidence="2">The sequence shown here is derived from an EMBL/GenBank/DDBJ whole genome shotgun (WGS) entry which is preliminary data.</text>
</comment>
<dbReference type="AlphaFoldDB" id="A0A254N8L6"/>
<reference evidence="2 3" key="1">
    <citation type="journal article" date="2007" name="Int. J. Syst. Evol. Microbiol.">
        <title>Description of Pelomonas aquatica sp. nov. and Pelomonas puraquae sp. nov., isolated from industrial and haemodialysis water.</title>
        <authorList>
            <person name="Gomila M."/>
            <person name="Bowien B."/>
            <person name="Falsen E."/>
            <person name="Moore E.R."/>
            <person name="Lalucat J."/>
        </authorList>
    </citation>
    <scope>NUCLEOTIDE SEQUENCE [LARGE SCALE GENOMIC DNA]</scope>
    <source>
        <strain evidence="2 3">CCUG 52769</strain>
    </source>
</reference>
<dbReference type="PANTHER" id="PTHR33361">
    <property type="entry name" value="GLR0591 PROTEIN"/>
    <property type="match status" value="1"/>
</dbReference>
<gene>
    <name evidence="2" type="ORF">CDO81_24700</name>
</gene>
<dbReference type="OrthoDB" id="9760040at2"/>
<feature type="region of interest" description="Disordered" evidence="1">
    <location>
        <begin position="1"/>
        <end position="26"/>
    </location>
</feature>
<name>A0A254N8L6_9BURK</name>
<dbReference type="Proteomes" id="UP000197446">
    <property type="component" value="Unassembled WGS sequence"/>
</dbReference>
<evidence type="ECO:0000313" key="3">
    <source>
        <dbReference type="Proteomes" id="UP000197446"/>
    </source>
</evidence>
<evidence type="ECO:0000256" key="1">
    <source>
        <dbReference type="SAM" id="MobiDB-lite"/>
    </source>
</evidence>
<protein>
    <submittedName>
        <fullName evidence="2">DUF885 domain-containing protein</fullName>
    </submittedName>
</protein>
<dbReference type="EMBL" id="NISI01000016">
    <property type="protein sequence ID" value="OWR00691.1"/>
    <property type="molecule type" value="Genomic_DNA"/>
</dbReference>
<dbReference type="InterPro" id="IPR010281">
    <property type="entry name" value="DUF885"/>
</dbReference>
<sequence length="627" mass="69072">MPHSFITPQAHWQTAGRLTPPHPHAPETPLRLTLVAAVIIGLSFSGPLAHAADTTRPPAATDAAAKARQSLHALFDDAWEAEAKAAPEWATMRGDLRFNDKLSDRSPAGLAARDALSRDLLARAQRVDASLLSDTDRVSLALFINRYQQEVAMQAFPGWRTLTLGTLYGAQSALAGLARNVPANNEAQVRQWLARLAAYPARVEQEIAILRQGLSLGWVTARPVLARAIAQVEGQLTDDLTKSPVYEPFNRMTVDPAVKAQLQAQGQAALKEHFYPAQRKLLAVMKDELAPKAPESGSLSGYPGGDKVYEALILRNVTLPLGAGDIHATGLREVARIRADMEKVRTEAGFDGDLAAFKKFLYSDPKFFNQSGEELLEGYRAIAKRIDPELPKLFAQLPRSPYGIRGMPPYTGEGAADNYNGPSLDGTTPGWFNANAIAFKRRPKWAMETLVAHETVPGHHLQISRQVELGELPNFRRQSQYSVFSEGWALYAETLGPQIGLFRDPYTRFGHLQAQMFRAARLVVDTGIHAMGWSRDKAIAYMIEQTGHDPVFMAAEVDRYASQPGQALSYMMGLLKIKELRARAEAALGPKFDQRRFHNALIDQGAMPLPLLEQRINAWIASEKGRA</sequence>
<feature type="compositionally biased region" description="Polar residues" evidence="1">
    <location>
        <begin position="1"/>
        <end position="12"/>
    </location>
</feature>
<dbReference type="Pfam" id="PF05960">
    <property type="entry name" value="DUF885"/>
    <property type="match status" value="1"/>
</dbReference>
<proteinExistence type="predicted"/>
<keyword evidence="3" id="KW-1185">Reference proteome</keyword>